<dbReference type="InterPro" id="IPR050902">
    <property type="entry name" value="ABC_Transporter_SBP"/>
</dbReference>
<feature type="domain" description="Fe/B12 periplasmic-binding" evidence="5">
    <location>
        <begin position="85"/>
        <end position="356"/>
    </location>
</feature>
<evidence type="ECO:0000256" key="1">
    <source>
        <dbReference type="ARBA" id="ARBA00008814"/>
    </source>
</evidence>
<proteinExistence type="inferred from homology"/>
<feature type="chain" id="PRO_5045622645" evidence="4">
    <location>
        <begin position="21"/>
        <end position="359"/>
    </location>
</feature>
<dbReference type="RefSeq" id="WP_268114895.1">
    <property type="nucleotide sequence ID" value="NZ_CP113524.1"/>
</dbReference>
<keyword evidence="2" id="KW-0175">Coiled coil</keyword>
<dbReference type="Pfam" id="PF01497">
    <property type="entry name" value="Peripla_BP_2"/>
    <property type="match status" value="1"/>
</dbReference>
<evidence type="ECO:0000256" key="2">
    <source>
        <dbReference type="SAM" id="Coils"/>
    </source>
</evidence>
<keyword evidence="4" id="KW-0732">Signal</keyword>
<dbReference type="PROSITE" id="PS51257">
    <property type="entry name" value="PROKAR_LIPOPROTEIN"/>
    <property type="match status" value="1"/>
</dbReference>
<dbReference type="PROSITE" id="PS50983">
    <property type="entry name" value="FE_B12_PBP"/>
    <property type="match status" value="1"/>
</dbReference>
<name>A0ABY7AC76_9FIRM</name>
<feature type="compositionally biased region" description="Polar residues" evidence="3">
    <location>
        <begin position="30"/>
        <end position="57"/>
    </location>
</feature>
<dbReference type="PANTHER" id="PTHR30535:SF7">
    <property type="entry name" value="IRON(III) DICITRATE-BINDING PROTEIN"/>
    <property type="match status" value="1"/>
</dbReference>
<feature type="coiled-coil region" evidence="2">
    <location>
        <begin position="205"/>
        <end position="232"/>
    </location>
</feature>
<comment type="similarity">
    <text evidence="1">Belongs to the bacterial solute-binding protein 8 family.</text>
</comment>
<dbReference type="EMBL" id="CP113524">
    <property type="protein sequence ID" value="WAJ23474.1"/>
    <property type="molecule type" value="Genomic_DNA"/>
</dbReference>
<gene>
    <name evidence="6" type="ORF">OW255_18225</name>
</gene>
<evidence type="ECO:0000313" key="6">
    <source>
        <dbReference type="EMBL" id="WAJ23474.1"/>
    </source>
</evidence>
<dbReference type="InterPro" id="IPR002491">
    <property type="entry name" value="ABC_transptr_periplasmic_BD"/>
</dbReference>
<evidence type="ECO:0000256" key="3">
    <source>
        <dbReference type="SAM" id="MobiDB-lite"/>
    </source>
</evidence>
<feature type="signal peptide" evidence="4">
    <location>
        <begin position="1"/>
        <end position="20"/>
    </location>
</feature>
<dbReference type="Proteomes" id="UP001163115">
    <property type="component" value="Chromosome"/>
</dbReference>
<protein>
    <submittedName>
        <fullName evidence="6">ABC transporter substrate-binding protein</fullName>
    </submittedName>
</protein>
<dbReference type="Gene3D" id="3.40.50.1980">
    <property type="entry name" value="Nitrogenase molybdenum iron protein domain"/>
    <property type="match status" value="2"/>
</dbReference>
<evidence type="ECO:0000259" key="5">
    <source>
        <dbReference type="PROSITE" id="PS50983"/>
    </source>
</evidence>
<accession>A0ABY7AC76</accession>
<organism evidence="6 7">
    <name type="scientific">Lacrimispora xylanolytica</name>
    <dbReference type="NCBI Taxonomy" id="29375"/>
    <lineage>
        <taxon>Bacteria</taxon>
        <taxon>Bacillati</taxon>
        <taxon>Bacillota</taxon>
        <taxon>Clostridia</taxon>
        <taxon>Lachnospirales</taxon>
        <taxon>Lachnospiraceae</taxon>
        <taxon>Lacrimispora</taxon>
    </lineage>
</organism>
<dbReference type="PANTHER" id="PTHR30535">
    <property type="entry name" value="VITAMIN B12-BINDING PROTEIN"/>
    <property type="match status" value="1"/>
</dbReference>
<reference evidence="6" key="1">
    <citation type="submission" date="2022-11" db="EMBL/GenBank/DDBJ databases">
        <title>Lacrimispora xylanolytica sy1, complete genome.</title>
        <authorList>
            <person name="Choi S."/>
        </authorList>
    </citation>
    <scope>NUCLEOTIDE SEQUENCE</scope>
    <source>
        <strain evidence="6">Sy1</strain>
    </source>
</reference>
<sequence>MKKKMFLTMAAVCAIAVATAGCTAKKNKTESASETQTAAKQVTTEQTAESQSLASDKSSGLPFTYFAYDADGTSHEQKVEKAPQKIITNNQTSTELLLKLGLGDRIIATVLKDNPTTEDLAAAYDAIPVLADKRDISKEKVVGMEPDIVVGRVKSFTPETLGSVSDLNDMGIAAYTQESTRMDQEITMESIIEDIKNIGKIFEKEEQAEKLADDLTTRLAKTEERLKSIEGEPLKVLLMVNYKDGAFGGYGKNASLQNDLLKRLHAENILEKGGSALSAENLISMDPDVIVYVLGTHNEENDKNAVESMLSNDVIKSVKAIENKKIITVEYNELMGGGYRTFDCMEALADFLYPEAAKQ</sequence>
<dbReference type="SUPFAM" id="SSF53807">
    <property type="entry name" value="Helical backbone' metal receptor"/>
    <property type="match status" value="1"/>
</dbReference>
<feature type="region of interest" description="Disordered" evidence="3">
    <location>
        <begin position="28"/>
        <end position="57"/>
    </location>
</feature>
<evidence type="ECO:0000313" key="7">
    <source>
        <dbReference type="Proteomes" id="UP001163115"/>
    </source>
</evidence>
<keyword evidence="7" id="KW-1185">Reference proteome</keyword>
<evidence type="ECO:0000256" key="4">
    <source>
        <dbReference type="SAM" id="SignalP"/>
    </source>
</evidence>